<dbReference type="Proteomes" id="UP001153714">
    <property type="component" value="Chromosome 1"/>
</dbReference>
<dbReference type="GO" id="GO:2000058">
    <property type="term" value="P:regulation of ubiquitin-dependent protein catabolic process"/>
    <property type="evidence" value="ECO:0007669"/>
    <property type="project" value="TreeGrafter"/>
</dbReference>
<dbReference type="PANTHER" id="PTHR12948:SF3">
    <property type="entry name" value="NEDD8 ULTIMATE BUSTER 1"/>
    <property type="match status" value="1"/>
</dbReference>
<feature type="compositionally biased region" description="Basic and acidic residues" evidence="2">
    <location>
        <begin position="399"/>
        <end position="415"/>
    </location>
</feature>
<feature type="domain" description="UBA" evidence="4">
    <location>
        <begin position="431"/>
        <end position="471"/>
    </location>
</feature>
<reference evidence="6" key="2">
    <citation type="submission" date="2022-10" db="EMBL/GenBank/DDBJ databases">
        <authorList>
            <consortium name="ENA_rothamsted_submissions"/>
            <consortium name="culmorum"/>
            <person name="King R."/>
        </authorList>
    </citation>
    <scope>NUCLEOTIDE SEQUENCE</scope>
</reference>
<dbReference type="Pfam" id="PF00627">
    <property type="entry name" value="UBA"/>
    <property type="match status" value="2"/>
</dbReference>
<evidence type="ECO:0000313" key="7">
    <source>
        <dbReference type="Proteomes" id="UP001153714"/>
    </source>
</evidence>
<keyword evidence="1" id="KW-0175">Coiled coil</keyword>
<feature type="domain" description="UBA" evidence="4">
    <location>
        <begin position="363"/>
        <end position="403"/>
    </location>
</feature>
<evidence type="ECO:0008006" key="8">
    <source>
        <dbReference type="Google" id="ProtNLM"/>
    </source>
</evidence>
<protein>
    <recommendedName>
        <fullName evidence="8">NEDD8 ultimate buster 1</fullName>
    </recommendedName>
</protein>
<dbReference type="AlphaFoldDB" id="A0A9P0C8G5"/>
<evidence type="ECO:0000256" key="1">
    <source>
        <dbReference type="SAM" id="Coils"/>
    </source>
</evidence>
<dbReference type="InterPro" id="IPR000626">
    <property type="entry name" value="Ubiquitin-like_dom"/>
</dbReference>
<dbReference type="InterPro" id="IPR015940">
    <property type="entry name" value="UBA"/>
</dbReference>
<dbReference type="InterPro" id="IPR041207">
    <property type="entry name" value="NUB1_ubiquitin-like_dom"/>
</dbReference>
<feature type="transmembrane region" description="Helical" evidence="3">
    <location>
        <begin position="579"/>
        <end position="598"/>
    </location>
</feature>
<keyword evidence="3" id="KW-0812">Transmembrane</keyword>
<reference evidence="6" key="1">
    <citation type="submission" date="2021-12" db="EMBL/GenBank/DDBJ databases">
        <authorList>
            <person name="King R."/>
        </authorList>
    </citation>
    <scope>NUCLEOTIDE SEQUENCE</scope>
</reference>
<keyword evidence="3" id="KW-0472">Membrane</keyword>
<name>A0A9P0C8G5_9NEOP</name>
<evidence type="ECO:0000256" key="3">
    <source>
        <dbReference type="SAM" id="Phobius"/>
    </source>
</evidence>
<feature type="coiled-coil region" evidence="1">
    <location>
        <begin position="338"/>
        <end position="365"/>
    </location>
</feature>
<evidence type="ECO:0000259" key="4">
    <source>
        <dbReference type="PROSITE" id="PS50030"/>
    </source>
</evidence>
<gene>
    <name evidence="6" type="ORF">DIATSA_LOCUS855</name>
</gene>
<organism evidence="6 7">
    <name type="scientific">Diatraea saccharalis</name>
    <name type="common">sugarcane borer</name>
    <dbReference type="NCBI Taxonomy" id="40085"/>
    <lineage>
        <taxon>Eukaryota</taxon>
        <taxon>Metazoa</taxon>
        <taxon>Ecdysozoa</taxon>
        <taxon>Arthropoda</taxon>
        <taxon>Hexapoda</taxon>
        <taxon>Insecta</taxon>
        <taxon>Pterygota</taxon>
        <taxon>Neoptera</taxon>
        <taxon>Endopterygota</taxon>
        <taxon>Lepidoptera</taxon>
        <taxon>Glossata</taxon>
        <taxon>Ditrysia</taxon>
        <taxon>Pyraloidea</taxon>
        <taxon>Crambidae</taxon>
        <taxon>Crambinae</taxon>
        <taxon>Diatraea</taxon>
    </lineage>
</organism>
<sequence>MESNLQHEDLLIKLRAKLNEQKIKLWESPYILPDNGISESLQDLAKQYATELSLDTDTVLQALHELQLHSVDRSKANAEFKETGCATLRIKATMPGEKPHMIKVQKKLDILGSELIKVVADEIGVTDNRVKLIFNGKIIITAQNLEDQGVKNGAQIMALVMAETPEQVKKEDTMYMEMKTTRDDAMLLSEYVDDLGDDDEYMKLEDQSGKTVELPASERRALMVGLALHERGRAAAKQRDYSLALLLLLEADKHFSECSSSILKSVDNWAVLQLDIAWCYLCLQSLSSAADAAARLTRAEDAFRNTYGEHHQRLIALKGTAANERVLFMRLYLLQGIVAYHQNKRAEAKLLLDKAEHEMNFLRVDEVSVSALVELGWSEVQARAGLRAVGGDPHAAHHHLADTAQRRRDAREQHKLNRRRRQLGVCVDGSEVKQQLVEGLVGMGYPRRLATMALRNSNNHVADAVRLIQEQPEMLEDSDLSSDDTQSPSSDESVLEPDEKLVTQLAAMGYECEEAKTALRVSRNNVDAALDLLIAGGGHVTEEDPANPSTSSGAAAKKKQKRHRKDKKLNSLLSSKRHYHSFLGSVSALIFFFGHFSIRKEKRARASTEQAYLRDPDGGRRSPRHFTGGGRTVPRSVQGASLNRCQFGPYYN</sequence>
<dbReference type="InterPro" id="IPR029071">
    <property type="entry name" value="Ubiquitin-like_domsf"/>
</dbReference>
<keyword evidence="3" id="KW-1133">Transmembrane helix</keyword>
<dbReference type="Pfam" id="PF18037">
    <property type="entry name" value="Ubiquitin_5"/>
    <property type="match status" value="1"/>
</dbReference>
<dbReference type="PROSITE" id="PS50030">
    <property type="entry name" value="UBA"/>
    <property type="match status" value="3"/>
</dbReference>
<feature type="domain" description="UBA" evidence="4">
    <location>
        <begin position="496"/>
        <end position="536"/>
    </location>
</feature>
<dbReference type="CDD" id="cd14270">
    <property type="entry name" value="UBA"/>
    <property type="match status" value="1"/>
</dbReference>
<feature type="compositionally biased region" description="Low complexity" evidence="2">
    <location>
        <begin position="483"/>
        <end position="492"/>
    </location>
</feature>
<dbReference type="SUPFAM" id="SSF46934">
    <property type="entry name" value="UBA-like"/>
    <property type="match status" value="3"/>
</dbReference>
<feature type="region of interest" description="Disordered" evidence="2">
    <location>
        <begin position="604"/>
        <end position="635"/>
    </location>
</feature>
<accession>A0A9P0C8G5</accession>
<dbReference type="Gene3D" id="3.10.20.90">
    <property type="entry name" value="Phosphatidylinositol 3-kinase Catalytic Subunit, Chain A, domain 1"/>
    <property type="match status" value="1"/>
</dbReference>
<keyword evidence="7" id="KW-1185">Reference proteome</keyword>
<feature type="domain" description="Ubiquitin-like" evidence="5">
    <location>
        <begin position="86"/>
        <end position="160"/>
    </location>
</feature>
<dbReference type="OrthoDB" id="434245at2759"/>
<evidence type="ECO:0000256" key="2">
    <source>
        <dbReference type="SAM" id="MobiDB-lite"/>
    </source>
</evidence>
<dbReference type="InterPro" id="IPR009060">
    <property type="entry name" value="UBA-like_sf"/>
</dbReference>
<evidence type="ECO:0000259" key="5">
    <source>
        <dbReference type="PROSITE" id="PS50053"/>
    </source>
</evidence>
<proteinExistence type="predicted"/>
<dbReference type="PROSITE" id="PS50053">
    <property type="entry name" value="UBIQUITIN_2"/>
    <property type="match status" value="1"/>
</dbReference>
<feature type="region of interest" description="Disordered" evidence="2">
    <location>
        <begin position="539"/>
        <end position="567"/>
    </location>
</feature>
<feature type="compositionally biased region" description="Basic residues" evidence="2">
    <location>
        <begin position="556"/>
        <end position="567"/>
    </location>
</feature>
<dbReference type="Gene3D" id="1.10.8.10">
    <property type="entry name" value="DNA helicase RuvA subunit, C-terminal domain"/>
    <property type="match status" value="3"/>
</dbReference>
<dbReference type="PANTHER" id="PTHR12948">
    <property type="entry name" value="NEDD8 ULTIMATE BUSTER-1 BS4 PROTEIN"/>
    <property type="match status" value="1"/>
</dbReference>
<dbReference type="InterPro" id="IPR039749">
    <property type="entry name" value="NUB1"/>
</dbReference>
<dbReference type="SUPFAM" id="SSF54236">
    <property type="entry name" value="Ubiquitin-like"/>
    <property type="match status" value="1"/>
</dbReference>
<dbReference type="EMBL" id="OU893332">
    <property type="protein sequence ID" value="CAH0746802.1"/>
    <property type="molecule type" value="Genomic_DNA"/>
</dbReference>
<feature type="region of interest" description="Disordered" evidence="2">
    <location>
        <begin position="476"/>
        <end position="498"/>
    </location>
</feature>
<dbReference type="CDD" id="cd14291">
    <property type="entry name" value="UBA1_NUB1_like"/>
    <property type="match status" value="1"/>
</dbReference>
<evidence type="ECO:0000313" key="6">
    <source>
        <dbReference type="EMBL" id="CAH0746802.1"/>
    </source>
</evidence>
<dbReference type="SMART" id="SM00165">
    <property type="entry name" value="UBA"/>
    <property type="match status" value="3"/>
</dbReference>
<feature type="region of interest" description="Disordered" evidence="2">
    <location>
        <begin position="390"/>
        <end position="416"/>
    </location>
</feature>
<dbReference type="CDD" id="cd17062">
    <property type="entry name" value="Ubl_NUB1"/>
    <property type="match status" value="1"/>
</dbReference>